<accession>A0ABW8IKY6</accession>
<gene>
    <name evidence="2" type="ORF">ISP18_12430</name>
</gene>
<name>A0ABW8IKY6_9GAMM</name>
<reference evidence="2 3" key="1">
    <citation type="submission" date="2020-10" db="EMBL/GenBank/DDBJ databases">
        <title>Phylogeny of dyella-like bacteria.</title>
        <authorList>
            <person name="Fu J."/>
        </authorList>
    </citation>
    <scope>NUCLEOTIDE SEQUENCE [LARGE SCALE GENOMIC DNA]</scope>
    <source>
        <strain evidence="2 3">DHG40</strain>
    </source>
</reference>
<organism evidence="2 3">
    <name type="scientific">Dyella humi</name>
    <dbReference type="NCBI Taxonomy" id="1770547"/>
    <lineage>
        <taxon>Bacteria</taxon>
        <taxon>Pseudomonadati</taxon>
        <taxon>Pseudomonadota</taxon>
        <taxon>Gammaproteobacteria</taxon>
        <taxon>Lysobacterales</taxon>
        <taxon>Rhodanobacteraceae</taxon>
        <taxon>Dyella</taxon>
    </lineage>
</organism>
<dbReference type="EMBL" id="JADIKI010000023">
    <property type="protein sequence ID" value="MFK2855400.1"/>
    <property type="molecule type" value="Genomic_DNA"/>
</dbReference>
<sequence>MMMRKAVFERNDMHWMYFLSLEQDLIALARSIEFAEPNFNVFSIECTRLLLAACSEVDVVMKLLATPHSMKEPKKVANLGECRELLAGRYSIISEASVSIPRHGLRLTPWASWKDGKQPAWWGGYNEVKHRRAEHYAQATLFNVLNAIAGLLVALMLYLRQIKSVDIIMPATLLLRPYYLQGSYCISPDGHLIDLRPEHFRNEDEI</sequence>
<keyword evidence="3" id="KW-1185">Reference proteome</keyword>
<dbReference type="RefSeq" id="WP_380012185.1">
    <property type="nucleotide sequence ID" value="NZ_JADIKI010000023.1"/>
</dbReference>
<comment type="caution">
    <text evidence="2">The sequence shown here is derived from an EMBL/GenBank/DDBJ whole genome shotgun (WGS) entry which is preliminary data.</text>
</comment>
<evidence type="ECO:0000313" key="2">
    <source>
        <dbReference type="EMBL" id="MFK2855400.1"/>
    </source>
</evidence>
<evidence type="ECO:0000313" key="3">
    <source>
        <dbReference type="Proteomes" id="UP001620409"/>
    </source>
</evidence>
<evidence type="ECO:0000256" key="1">
    <source>
        <dbReference type="SAM" id="Phobius"/>
    </source>
</evidence>
<proteinExistence type="predicted"/>
<dbReference type="Proteomes" id="UP001620409">
    <property type="component" value="Unassembled WGS sequence"/>
</dbReference>
<feature type="transmembrane region" description="Helical" evidence="1">
    <location>
        <begin position="139"/>
        <end position="159"/>
    </location>
</feature>
<keyword evidence="1" id="KW-1133">Transmembrane helix</keyword>
<keyword evidence="1" id="KW-0472">Membrane</keyword>
<keyword evidence="1" id="KW-0812">Transmembrane</keyword>
<protein>
    <submittedName>
        <fullName evidence="2">Uncharacterized protein</fullName>
    </submittedName>
</protein>